<dbReference type="EMBL" id="GL870958">
    <property type="protein sequence ID" value="EGC39379.1"/>
    <property type="molecule type" value="Genomic_DNA"/>
</dbReference>
<dbReference type="PANTHER" id="PTHR37943">
    <property type="entry name" value="PROTEIN VES"/>
    <property type="match status" value="1"/>
</dbReference>
<dbReference type="KEGG" id="dpp:DICPUDRAFT_26995"/>
<dbReference type="VEuPathDB" id="AmoebaDB:DICPUDRAFT_26995"/>
<dbReference type="InterPro" id="IPR014710">
    <property type="entry name" value="RmlC-like_jellyroll"/>
</dbReference>
<dbReference type="Gene3D" id="2.60.120.10">
    <property type="entry name" value="Jelly Rolls"/>
    <property type="match status" value="1"/>
</dbReference>
<dbReference type="Proteomes" id="UP000001064">
    <property type="component" value="Unassembled WGS sequence"/>
</dbReference>
<organism evidence="1 2">
    <name type="scientific">Dictyostelium purpureum</name>
    <name type="common">Slime mold</name>
    <dbReference type="NCBI Taxonomy" id="5786"/>
    <lineage>
        <taxon>Eukaryota</taxon>
        <taxon>Amoebozoa</taxon>
        <taxon>Evosea</taxon>
        <taxon>Eumycetozoa</taxon>
        <taxon>Dictyostelia</taxon>
        <taxon>Dictyosteliales</taxon>
        <taxon>Dictyosteliaceae</taxon>
        <taxon>Dictyostelium</taxon>
    </lineage>
</organism>
<dbReference type="AlphaFoldDB" id="F0Z9H0"/>
<dbReference type="InParanoid" id="F0Z9H0"/>
<dbReference type="RefSeq" id="XP_003284053.1">
    <property type="nucleotide sequence ID" value="XM_003284005.1"/>
</dbReference>
<accession>F0Z9H0</accession>
<dbReference type="OrthoDB" id="18841at2759"/>
<evidence type="ECO:0000313" key="2">
    <source>
        <dbReference type="Proteomes" id="UP000001064"/>
    </source>
</evidence>
<protein>
    <submittedName>
        <fullName evidence="1">Uncharacterized protein</fullName>
    </submittedName>
</protein>
<sequence length="312" mass="35618">MYWTIKEKGDYNHMVWRNGKGKSTQIHIEPSNFTLNDPFTWRISQAVVGCAGPFSSFEGYNRTLLILKGNKLSLFHRQKPNESIDINYFEPYNFNGGWETDSIFLPNEYNYNNNANDNTNNNIAIEQQNNNFLTIQQLNSKLSISPNSPITPSTLFTPTLSCSNSSIGCPQKEETYDFSVISKESEIKHTVEVISFDKKFNPDDDDVFIDDDQSSIQHKITIDPLKIEPNSTLVFYCYNLEAKFTHHGDEKSKMQADLYSDQTLIIKDINLSKSKSPQTITIQFLKKPKSNEKSNIIFIKLEPIGGSTNIPN</sequence>
<dbReference type="InterPro" id="IPR010282">
    <property type="entry name" value="Uncharacterised_HutD/Ves"/>
</dbReference>
<dbReference type="OMA" id="HMVWRNG"/>
<reference evidence="2" key="1">
    <citation type="journal article" date="2011" name="Genome Biol.">
        <title>Comparative genomics of the social amoebae Dictyostelium discoideum and Dictyostelium purpureum.</title>
        <authorList>
            <consortium name="US DOE Joint Genome Institute (JGI-PGF)"/>
            <person name="Sucgang R."/>
            <person name="Kuo A."/>
            <person name="Tian X."/>
            <person name="Salerno W."/>
            <person name="Parikh A."/>
            <person name="Feasley C.L."/>
            <person name="Dalin E."/>
            <person name="Tu H."/>
            <person name="Huang E."/>
            <person name="Barry K."/>
            <person name="Lindquist E."/>
            <person name="Shapiro H."/>
            <person name="Bruce D."/>
            <person name="Schmutz J."/>
            <person name="Salamov A."/>
            <person name="Fey P."/>
            <person name="Gaudet P."/>
            <person name="Anjard C."/>
            <person name="Babu M.M."/>
            <person name="Basu S."/>
            <person name="Bushmanova Y."/>
            <person name="van der Wel H."/>
            <person name="Katoh-Kurasawa M."/>
            <person name="Dinh C."/>
            <person name="Coutinho P.M."/>
            <person name="Saito T."/>
            <person name="Elias M."/>
            <person name="Schaap P."/>
            <person name="Kay R.R."/>
            <person name="Henrissat B."/>
            <person name="Eichinger L."/>
            <person name="Rivero F."/>
            <person name="Putnam N.H."/>
            <person name="West C.M."/>
            <person name="Loomis W.F."/>
            <person name="Chisholm R.L."/>
            <person name="Shaulsky G."/>
            <person name="Strassmann J.E."/>
            <person name="Queller D.C."/>
            <person name="Kuspa A."/>
            <person name="Grigoriev I.V."/>
        </authorList>
    </citation>
    <scope>NUCLEOTIDE SEQUENCE [LARGE SCALE GENOMIC DNA]</scope>
    <source>
        <strain evidence="2">QSDP1</strain>
    </source>
</reference>
<dbReference type="InterPro" id="IPR011051">
    <property type="entry name" value="RmlC_Cupin_sf"/>
</dbReference>
<keyword evidence="2" id="KW-1185">Reference proteome</keyword>
<gene>
    <name evidence="1" type="ORF">DICPUDRAFT_26995</name>
</gene>
<dbReference type="PANTHER" id="PTHR37943:SF1">
    <property type="entry name" value="PROTEIN VES"/>
    <property type="match status" value="1"/>
</dbReference>
<evidence type="ECO:0000313" key="1">
    <source>
        <dbReference type="EMBL" id="EGC39379.1"/>
    </source>
</evidence>
<name>F0Z9H0_DICPU</name>
<dbReference type="GeneID" id="10509990"/>
<dbReference type="FunCoup" id="F0Z9H0">
    <property type="interactions" value="398"/>
</dbReference>
<dbReference type="eggNOG" id="ENOG502SEIY">
    <property type="taxonomic scope" value="Eukaryota"/>
</dbReference>
<dbReference type="SUPFAM" id="SSF51182">
    <property type="entry name" value="RmlC-like cupins"/>
    <property type="match status" value="1"/>
</dbReference>
<dbReference type="Pfam" id="PF05962">
    <property type="entry name" value="HutD"/>
    <property type="match status" value="1"/>
</dbReference>
<proteinExistence type="predicted"/>